<evidence type="ECO:0000256" key="1">
    <source>
        <dbReference type="ARBA" id="ARBA00004123"/>
    </source>
</evidence>
<feature type="compositionally biased region" description="Polar residues" evidence="6">
    <location>
        <begin position="296"/>
        <end position="305"/>
    </location>
</feature>
<keyword evidence="4" id="KW-0804">Transcription</keyword>
<evidence type="ECO:0000313" key="9">
    <source>
        <dbReference type="Proteomes" id="UP001165120"/>
    </source>
</evidence>
<keyword evidence="5" id="KW-0539">Nucleus</keyword>
<evidence type="ECO:0000259" key="7">
    <source>
        <dbReference type="Pfam" id="PF24990"/>
    </source>
</evidence>
<keyword evidence="2" id="KW-0479">Metal-binding</keyword>
<dbReference type="GO" id="GO:0000977">
    <property type="term" value="F:RNA polymerase II transcription regulatory region sequence-specific DNA binding"/>
    <property type="evidence" value="ECO:0007669"/>
    <property type="project" value="TreeGrafter"/>
</dbReference>
<dbReference type="PANTHER" id="PTHR31986:SF7">
    <property type="entry name" value="REGULATOR OF DRUG SENSITIVITY 2"/>
    <property type="match status" value="1"/>
</dbReference>
<feature type="region of interest" description="Disordered" evidence="6">
    <location>
        <begin position="319"/>
        <end position="379"/>
    </location>
</feature>
<keyword evidence="9" id="KW-1185">Reference proteome</keyword>
<feature type="compositionally biased region" description="Low complexity" evidence="6">
    <location>
        <begin position="203"/>
        <end position="244"/>
    </location>
</feature>
<dbReference type="InterPro" id="IPR056751">
    <property type="entry name" value="PAS_13"/>
</dbReference>
<feature type="compositionally biased region" description="Polar residues" evidence="6">
    <location>
        <begin position="257"/>
        <end position="272"/>
    </location>
</feature>
<feature type="compositionally biased region" description="Low complexity" evidence="6">
    <location>
        <begin position="101"/>
        <end position="118"/>
    </location>
</feature>
<dbReference type="EMBL" id="BSXN01000972">
    <property type="protein sequence ID" value="GME70884.1"/>
    <property type="molecule type" value="Genomic_DNA"/>
</dbReference>
<evidence type="ECO:0000256" key="3">
    <source>
        <dbReference type="ARBA" id="ARBA00023015"/>
    </source>
</evidence>
<dbReference type="Pfam" id="PF24990">
    <property type="entry name" value="PAS_13"/>
    <property type="match status" value="1"/>
</dbReference>
<proteinExistence type="predicted"/>
<comment type="subcellular location">
    <subcellularLocation>
        <location evidence="1">Nucleus</location>
    </subcellularLocation>
</comment>
<evidence type="ECO:0000256" key="5">
    <source>
        <dbReference type="ARBA" id="ARBA00023242"/>
    </source>
</evidence>
<feature type="compositionally biased region" description="Low complexity" evidence="6">
    <location>
        <begin position="278"/>
        <end position="295"/>
    </location>
</feature>
<dbReference type="PANTHER" id="PTHR31986">
    <property type="entry name" value="REGULATOR OF DRUG SENSITIVITY 2"/>
    <property type="match status" value="1"/>
</dbReference>
<evidence type="ECO:0000256" key="6">
    <source>
        <dbReference type="SAM" id="MobiDB-lite"/>
    </source>
</evidence>
<dbReference type="Proteomes" id="UP001165120">
    <property type="component" value="Unassembled WGS sequence"/>
</dbReference>
<sequence>MGAAFDVKYYNEQDEIPNNQGIKEYSSNFSNQSGAFITETNENTDNVENATQTQTQTQQQPQPQPHTQPQTNNNITSNQSQHDNTDKTTGFSNTNSKVHLNQYNNINNNNNNNTNFYNKSATGSIPQSSTSLNQQPFFYSEHAGSEFNSLTEFLSMIDDTDMINSINLNNDPMLAKLENATSSQLGSYNNSATNLHTQFLEQTGMGPNNINMNGNNNGNLNNNNNGNSRTNNKSNTSNSVLSSMGFTVPSSTNISQFNNMYKTPNDSTSNFLQPSIPPLQQQQQQQHQNVDQMPPHQQSQRMELHQPSSNNMLIQSPYVGRQQQQQQQQPQQQQQQRLPYDRHSNNNGPPQIQNSNNNSTTNFSSQTSQSHSQSHNQTPVISDAARDKFFLTAADPTTEVSPEERLKQVISAKLEAGLLKPYNYAKGYARLQTYMDNHMNTSSRQRILKPLSTFRPGFRAIAKTLKDIDLILVEEAFERMLLDYDRVFTSMAIPACLWRRTGEIYRGNKEFALLVEVSIDDLKNGKLTIYELMSEESSVNFWEKYGSIAFDKTQKAVLTSCNLKSKDGRKKKNCCFSFTIRRDRYNIPSCIVGNFIPISN</sequence>
<dbReference type="InterPro" id="IPR053045">
    <property type="entry name" value="Zinc_cluster_trans_reg"/>
</dbReference>
<dbReference type="GO" id="GO:0046872">
    <property type="term" value="F:metal ion binding"/>
    <property type="evidence" value="ECO:0007669"/>
    <property type="project" value="UniProtKB-KW"/>
</dbReference>
<comment type="caution">
    <text evidence="8">The sequence shown here is derived from an EMBL/GenBank/DDBJ whole genome shotgun (WGS) entry which is preliminary data.</text>
</comment>
<feature type="compositionally biased region" description="Low complexity" evidence="6">
    <location>
        <begin position="322"/>
        <end position="336"/>
    </location>
</feature>
<feature type="region of interest" description="Disordered" evidence="6">
    <location>
        <begin position="48"/>
        <end position="129"/>
    </location>
</feature>
<feature type="domain" description="ERT1/acuK family PAS" evidence="7">
    <location>
        <begin position="494"/>
        <end position="568"/>
    </location>
</feature>
<name>A0A9W6WHA3_CANBO</name>
<protein>
    <submittedName>
        <fullName evidence="8">Unnamed protein product</fullName>
    </submittedName>
</protein>
<keyword evidence="3" id="KW-0805">Transcription regulation</keyword>
<feature type="compositionally biased region" description="Polar residues" evidence="6">
    <location>
        <begin position="87"/>
        <end position="99"/>
    </location>
</feature>
<reference evidence="8" key="1">
    <citation type="submission" date="2023-04" db="EMBL/GenBank/DDBJ databases">
        <title>Candida boidinii NBRC 10035.</title>
        <authorList>
            <person name="Ichikawa N."/>
            <person name="Sato H."/>
            <person name="Tonouchi N."/>
        </authorList>
    </citation>
    <scope>NUCLEOTIDE SEQUENCE</scope>
    <source>
        <strain evidence="8">NBRC 10035</strain>
    </source>
</reference>
<evidence type="ECO:0000256" key="4">
    <source>
        <dbReference type="ARBA" id="ARBA00023163"/>
    </source>
</evidence>
<dbReference type="GO" id="GO:0005634">
    <property type="term" value="C:nucleus"/>
    <property type="evidence" value="ECO:0007669"/>
    <property type="project" value="UniProtKB-SubCell"/>
</dbReference>
<feature type="compositionally biased region" description="Polar residues" evidence="6">
    <location>
        <begin position="119"/>
        <end position="129"/>
    </location>
</feature>
<organism evidence="8 9">
    <name type="scientific">Candida boidinii</name>
    <name type="common">Yeast</name>
    <dbReference type="NCBI Taxonomy" id="5477"/>
    <lineage>
        <taxon>Eukaryota</taxon>
        <taxon>Fungi</taxon>
        <taxon>Dikarya</taxon>
        <taxon>Ascomycota</taxon>
        <taxon>Saccharomycotina</taxon>
        <taxon>Pichiomycetes</taxon>
        <taxon>Pichiales</taxon>
        <taxon>Pichiaceae</taxon>
        <taxon>Ogataea</taxon>
        <taxon>Ogataea/Candida clade</taxon>
    </lineage>
</organism>
<feature type="compositionally biased region" description="Low complexity" evidence="6">
    <location>
        <begin position="345"/>
        <end position="378"/>
    </location>
</feature>
<feature type="compositionally biased region" description="Low complexity" evidence="6">
    <location>
        <begin position="48"/>
        <end position="81"/>
    </location>
</feature>
<evidence type="ECO:0000256" key="2">
    <source>
        <dbReference type="ARBA" id="ARBA00022723"/>
    </source>
</evidence>
<feature type="region of interest" description="Disordered" evidence="6">
    <location>
        <begin position="202"/>
        <end position="244"/>
    </location>
</feature>
<evidence type="ECO:0000313" key="8">
    <source>
        <dbReference type="EMBL" id="GME70884.1"/>
    </source>
</evidence>
<gene>
    <name evidence="8" type="ORF">Cboi02_000299700</name>
</gene>
<dbReference type="AlphaFoldDB" id="A0A9W6WHA3"/>
<feature type="region of interest" description="Disordered" evidence="6">
    <location>
        <begin position="257"/>
        <end position="305"/>
    </location>
</feature>
<accession>A0A9W6WHA3</accession>